<protein>
    <submittedName>
        <fullName evidence="6">Galactosyl transferase GMA12/MNN10 family-domain-containing protein</fullName>
    </submittedName>
</protein>
<gene>
    <name evidence="6" type="ORF">POJ06DRAFT_246009</name>
</gene>
<comment type="similarity">
    <text evidence="1">Belongs to the glycosyltransferase 34 family.</text>
</comment>
<keyword evidence="2" id="KW-0328">Glycosyltransferase</keyword>
<feature type="compositionally biased region" description="Polar residues" evidence="4">
    <location>
        <begin position="1"/>
        <end position="17"/>
    </location>
</feature>
<evidence type="ECO:0000256" key="3">
    <source>
        <dbReference type="ARBA" id="ARBA00022679"/>
    </source>
</evidence>
<dbReference type="AlphaFoldDB" id="A0AAD7VVE4"/>
<dbReference type="Proteomes" id="UP001217417">
    <property type="component" value="Unassembled WGS sequence"/>
</dbReference>
<evidence type="ECO:0000313" key="7">
    <source>
        <dbReference type="Proteomes" id="UP001217417"/>
    </source>
</evidence>
<reference evidence="6" key="1">
    <citation type="submission" date="2023-03" db="EMBL/GenBank/DDBJ databases">
        <title>Near-Complete genome sequence of Lipomyces tetrasporous NRRL Y-64009, an oleaginous yeast capable of growing on lignocellulosic hydrolysates.</title>
        <authorList>
            <consortium name="Lawrence Berkeley National Laboratory"/>
            <person name="Jagtap S.S."/>
            <person name="Liu J.-J."/>
            <person name="Walukiewicz H.E."/>
            <person name="Pangilinan J."/>
            <person name="Lipzen A."/>
            <person name="Ahrendt S."/>
            <person name="Koriabine M."/>
            <person name="Cobaugh K."/>
            <person name="Salamov A."/>
            <person name="Yoshinaga Y."/>
            <person name="Ng V."/>
            <person name="Daum C."/>
            <person name="Grigoriev I.V."/>
            <person name="Slininger P.J."/>
            <person name="Dien B.S."/>
            <person name="Jin Y.-S."/>
            <person name="Rao C.V."/>
        </authorList>
    </citation>
    <scope>NUCLEOTIDE SEQUENCE</scope>
    <source>
        <strain evidence="6">NRRL Y-64009</strain>
    </source>
</reference>
<keyword evidence="5" id="KW-0472">Membrane</keyword>
<sequence length="351" mass="40121">MHFSIPSRSADQTTLPGSPSFKAKSRASSHRTSYAPSIFARLRSLIFHPAPPPHSSTAFEKKRRPRRRTTVSLLVIAFVAAAAVLLTILYVAFANFATMDPTGPHVVLVLGLDNTKYKDDYLAKVVENRQEYADAHGYGLYVRYVSDFKNLVHDVTKQGWQKLPLMRSAMHENPGSTYFWYLDQNAIIMNPNLDIESHITDVKRLNSLVLRDVPVVPPDSTIRTYRHVPADRMKFIISQDHEGFQTGSFILKNEEYSRYVLDAWFDKLYQEYKFEKDEKGALEHLAQWHPTVLSKMAVIPQRIFNAYPNGVGEAMYQDGDFVASLVGCDTPERSCAREFERLWDDRGRVVN</sequence>
<dbReference type="PANTHER" id="PTHR31306">
    <property type="entry name" value="ALPHA-1,6-MANNOSYLTRANSFERASE MNN11-RELATED"/>
    <property type="match status" value="1"/>
</dbReference>
<dbReference type="PANTHER" id="PTHR31306:SF10">
    <property type="entry name" value="ALPHA-1,6-MANNOSYLTRANSFERASE MNN11-RELATED"/>
    <property type="match status" value="1"/>
</dbReference>
<feature type="region of interest" description="Disordered" evidence="4">
    <location>
        <begin position="1"/>
        <end position="29"/>
    </location>
</feature>
<evidence type="ECO:0000313" key="6">
    <source>
        <dbReference type="EMBL" id="KAJ8102896.1"/>
    </source>
</evidence>
<dbReference type="Pfam" id="PF05637">
    <property type="entry name" value="Glyco_transf_34"/>
    <property type="match status" value="1"/>
</dbReference>
<organism evidence="6 7">
    <name type="scientific">Lipomyces tetrasporus</name>
    <dbReference type="NCBI Taxonomy" id="54092"/>
    <lineage>
        <taxon>Eukaryota</taxon>
        <taxon>Fungi</taxon>
        <taxon>Dikarya</taxon>
        <taxon>Ascomycota</taxon>
        <taxon>Saccharomycotina</taxon>
        <taxon>Lipomycetes</taxon>
        <taxon>Lipomycetales</taxon>
        <taxon>Lipomycetaceae</taxon>
        <taxon>Lipomyces</taxon>
    </lineage>
</organism>
<dbReference type="RefSeq" id="XP_056046346.1">
    <property type="nucleotide sequence ID" value="XM_056186729.1"/>
</dbReference>
<dbReference type="GO" id="GO:0000009">
    <property type="term" value="F:alpha-1,6-mannosyltransferase activity"/>
    <property type="evidence" value="ECO:0007669"/>
    <property type="project" value="TreeGrafter"/>
</dbReference>
<keyword evidence="5" id="KW-1133">Transmembrane helix</keyword>
<name>A0AAD7VVE4_9ASCO</name>
<evidence type="ECO:0000256" key="2">
    <source>
        <dbReference type="ARBA" id="ARBA00022676"/>
    </source>
</evidence>
<dbReference type="GO" id="GO:0006487">
    <property type="term" value="P:protein N-linked glycosylation"/>
    <property type="evidence" value="ECO:0007669"/>
    <property type="project" value="TreeGrafter"/>
</dbReference>
<comment type="caution">
    <text evidence="6">The sequence shown here is derived from an EMBL/GenBank/DDBJ whole genome shotgun (WGS) entry which is preliminary data.</text>
</comment>
<keyword evidence="7" id="KW-1185">Reference proteome</keyword>
<keyword evidence="5" id="KW-0812">Transmembrane</keyword>
<accession>A0AAD7VVE4</accession>
<dbReference type="GeneID" id="80881895"/>
<proteinExistence type="inferred from homology"/>
<feature type="transmembrane region" description="Helical" evidence="5">
    <location>
        <begin position="71"/>
        <end position="93"/>
    </location>
</feature>
<evidence type="ECO:0000256" key="4">
    <source>
        <dbReference type="SAM" id="MobiDB-lite"/>
    </source>
</evidence>
<keyword evidence="3 6" id="KW-0808">Transferase</keyword>
<dbReference type="InterPro" id="IPR029044">
    <property type="entry name" value="Nucleotide-diphossugar_trans"/>
</dbReference>
<evidence type="ECO:0000256" key="5">
    <source>
        <dbReference type="SAM" id="Phobius"/>
    </source>
</evidence>
<dbReference type="Gene3D" id="3.90.550.10">
    <property type="entry name" value="Spore Coat Polysaccharide Biosynthesis Protein SpsA, Chain A"/>
    <property type="match status" value="1"/>
</dbReference>
<dbReference type="EMBL" id="JARPMG010000002">
    <property type="protein sequence ID" value="KAJ8102896.1"/>
    <property type="molecule type" value="Genomic_DNA"/>
</dbReference>
<evidence type="ECO:0000256" key="1">
    <source>
        <dbReference type="ARBA" id="ARBA00005664"/>
    </source>
</evidence>
<dbReference type="GO" id="GO:0000136">
    <property type="term" value="C:mannan polymerase complex"/>
    <property type="evidence" value="ECO:0007669"/>
    <property type="project" value="TreeGrafter"/>
</dbReference>
<dbReference type="InterPro" id="IPR008630">
    <property type="entry name" value="Glyco_trans_34"/>
</dbReference>